<dbReference type="SUPFAM" id="SSF53633">
    <property type="entry name" value="Carbamate kinase-like"/>
    <property type="match status" value="1"/>
</dbReference>
<evidence type="ECO:0000256" key="3">
    <source>
        <dbReference type="ARBA" id="ARBA00022679"/>
    </source>
</evidence>
<dbReference type="SUPFAM" id="SSF55021">
    <property type="entry name" value="ACT-like"/>
    <property type="match status" value="1"/>
</dbReference>
<proteinExistence type="inferred from homology"/>
<keyword evidence="9" id="KW-0456">Lyase</keyword>
<comment type="caution">
    <text evidence="9">The sequence shown here is derived from an EMBL/GenBank/DDBJ whole genome shotgun (WGS) entry which is preliminary data.</text>
</comment>
<dbReference type="Pfam" id="PF00696">
    <property type="entry name" value="AA_kinase"/>
    <property type="match status" value="1"/>
</dbReference>
<comment type="catalytic activity">
    <reaction evidence="7">
        <text>L-aspartate + ATP = 4-phospho-L-aspartate + ADP</text>
        <dbReference type="Rhea" id="RHEA:23776"/>
        <dbReference type="ChEBI" id="CHEBI:29991"/>
        <dbReference type="ChEBI" id="CHEBI:30616"/>
        <dbReference type="ChEBI" id="CHEBI:57535"/>
        <dbReference type="ChEBI" id="CHEBI:456216"/>
        <dbReference type="EC" id="2.7.2.4"/>
    </reaction>
</comment>
<dbReference type="Proteomes" id="UP001597349">
    <property type="component" value="Unassembled WGS sequence"/>
</dbReference>
<evidence type="ECO:0000313" key="9">
    <source>
        <dbReference type="EMBL" id="MFD2052010.1"/>
    </source>
</evidence>
<comment type="similarity">
    <text evidence="1">Belongs to the aspartokinase family.</text>
</comment>
<keyword evidence="3 9" id="KW-0808">Transferase</keyword>
<evidence type="ECO:0000256" key="6">
    <source>
        <dbReference type="ARBA" id="ARBA00022840"/>
    </source>
</evidence>
<dbReference type="Gene3D" id="3.30.2130.10">
    <property type="entry name" value="VC0802-like"/>
    <property type="match status" value="1"/>
</dbReference>
<dbReference type="NCBIfam" id="NF006614">
    <property type="entry name" value="PRK09181.1"/>
    <property type="match status" value="1"/>
</dbReference>
<keyword evidence="5 9" id="KW-0418">Kinase</keyword>
<sequence length="497" mass="53801">MILLPNCELGVHTVEKIGGTSISNAVAVLENVLVGGRKGSALYNRLFVVSAYSGITDRLLEHKKTGRPGVYALFARASSRSAWVEAIAEAHREMRRLNAEIFGGSSERRVADEFVSDRIEGVRGCLLNLQRLCSYGHFRIEESLNTVREILAAQGEAHSAHNTVLLLRTLGVEAIFVDMTGWRDETEVSLDARIGTALSAIDLGKQLPIVTGYSRCPGGLVRLYGRGYTEVTFARIAVLTGAKEAIIHKEFHLSTADPKIAGIERVRAVGRTNYDVADQLSNLELEAIHPAASKELRHANIPLRVKNTFDPQNDGTVITRDYVSDTPRAEIVAGLRGVHALEFFDPDMVGVNDYDADILKTLKSHDVRVITKASNANTIAHYLAAAPEAIAPVVKALKENFPTAHVATRKVGIVSAIGSALNLQSLTATAAQALADACIEVLGVHQLMRNVDIIFIVDELRLDDAVRALHGALIEGSRLRLAAQPSAGADPSRLTRP</sequence>
<dbReference type="InterPro" id="IPR036393">
    <property type="entry name" value="AceGlu_kinase-like_sf"/>
</dbReference>
<keyword evidence="6" id="KW-0067">ATP-binding</keyword>
<dbReference type="InterPro" id="IPR001048">
    <property type="entry name" value="Asp/Glu/Uridylate_kinase"/>
</dbReference>
<dbReference type="PANTHER" id="PTHR21499:SF3">
    <property type="entry name" value="ASPARTOKINASE"/>
    <property type="match status" value="1"/>
</dbReference>
<evidence type="ECO:0000259" key="8">
    <source>
        <dbReference type="Pfam" id="PF00696"/>
    </source>
</evidence>
<feature type="domain" description="Aspartate/glutamate/uridylate kinase" evidence="8">
    <location>
        <begin position="13"/>
        <end position="307"/>
    </location>
</feature>
<dbReference type="PANTHER" id="PTHR21499">
    <property type="entry name" value="ASPARTATE KINASE"/>
    <property type="match status" value="1"/>
</dbReference>
<gene>
    <name evidence="9" type="ORF">ACFSQT_02250</name>
</gene>
<dbReference type="EC" id="2.7.2.4" evidence="2"/>
<dbReference type="GO" id="GO:0016829">
    <property type="term" value="F:lyase activity"/>
    <property type="evidence" value="ECO:0007669"/>
    <property type="project" value="UniProtKB-KW"/>
</dbReference>
<name>A0ABW4W5V0_9HYPH</name>
<dbReference type="GO" id="GO:0004072">
    <property type="term" value="F:aspartate kinase activity"/>
    <property type="evidence" value="ECO:0007669"/>
    <property type="project" value="UniProtKB-EC"/>
</dbReference>
<evidence type="ECO:0000256" key="5">
    <source>
        <dbReference type="ARBA" id="ARBA00022777"/>
    </source>
</evidence>
<evidence type="ECO:0000313" key="10">
    <source>
        <dbReference type="Proteomes" id="UP001597349"/>
    </source>
</evidence>
<protein>
    <recommendedName>
        <fullName evidence="2">aspartate kinase</fullName>
        <ecNumber evidence="2">2.7.2.4</ecNumber>
    </recommendedName>
</protein>
<reference evidence="10" key="1">
    <citation type="journal article" date="2019" name="Int. J. Syst. Evol. Microbiol.">
        <title>The Global Catalogue of Microorganisms (GCM) 10K type strain sequencing project: providing services to taxonomists for standard genome sequencing and annotation.</title>
        <authorList>
            <consortium name="The Broad Institute Genomics Platform"/>
            <consortium name="The Broad Institute Genome Sequencing Center for Infectious Disease"/>
            <person name="Wu L."/>
            <person name="Ma J."/>
        </authorList>
    </citation>
    <scope>NUCLEOTIDE SEQUENCE [LARGE SCALE GENOMIC DNA]</scope>
    <source>
        <strain evidence="10">CGMCC 1.16226</strain>
    </source>
</reference>
<evidence type="ECO:0000256" key="1">
    <source>
        <dbReference type="ARBA" id="ARBA00010122"/>
    </source>
</evidence>
<dbReference type="RefSeq" id="WP_379016811.1">
    <property type="nucleotide sequence ID" value="NZ_JBHUGY010000003.1"/>
</dbReference>
<keyword evidence="4" id="KW-0547">Nucleotide-binding</keyword>
<keyword evidence="10" id="KW-1185">Reference proteome</keyword>
<evidence type="ECO:0000256" key="4">
    <source>
        <dbReference type="ARBA" id="ARBA00022741"/>
    </source>
</evidence>
<dbReference type="EMBL" id="JBHUGY010000003">
    <property type="protein sequence ID" value="MFD2052010.1"/>
    <property type="molecule type" value="Genomic_DNA"/>
</dbReference>
<organism evidence="9 10">
    <name type="scientific">Mesorhizobium calcicola</name>
    <dbReference type="NCBI Taxonomy" id="1300310"/>
    <lineage>
        <taxon>Bacteria</taxon>
        <taxon>Pseudomonadati</taxon>
        <taxon>Pseudomonadota</taxon>
        <taxon>Alphaproteobacteria</taxon>
        <taxon>Hyphomicrobiales</taxon>
        <taxon>Phyllobacteriaceae</taxon>
        <taxon>Mesorhizobium</taxon>
    </lineage>
</organism>
<accession>A0ABW4W5V0</accession>
<dbReference type="InterPro" id="IPR045865">
    <property type="entry name" value="ACT-like_dom_sf"/>
</dbReference>
<evidence type="ECO:0000256" key="2">
    <source>
        <dbReference type="ARBA" id="ARBA00013059"/>
    </source>
</evidence>
<evidence type="ECO:0000256" key="7">
    <source>
        <dbReference type="ARBA" id="ARBA00047872"/>
    </source>
</evidence>
<dbReference type="Gene3D" id="3.40.1160.10">
    <property type="entry name" value="Acetylglutamate kinase-like"/>
    <property type="match status" value="1"/>
</dbReference>